<dbReference type="SMART" id="SM00490">
    <property type="entry name" value="HELICc"/>
    <property type="match status" value="1"/>
</dbReference>
<keyword evidence="4" id="KW-0498">Mitosis</keyword>
<evidence type="ECO:0000256" key="9">
    <source>
        <dbReference type="ARBA" id="ARBA00029956"/>
    </source>
</evidence>
<keyword evidence="6" id="KW-0469">Meiosis</keyword>
<dbReference type="GO" id="GO:0051301">
    <property type="term" value="P:cell division"/>
    <property type="evidence" value="ECO:0007669"/>
    <property type="project" value="UniProtKB-KW"/>
</dbReference>
<dbReference type="RefSeq" id="XP_022830983.1">
    <property type="nucleotide sequence ID" value="XM_022975215.1"/>
</dbReference>
<sequence>MYSLATNYYERHKIKHVRFRNFIIIFSIIRSKSLKETMVDINKYLERQLELAKQKFVNKNKKDNVSQKSKAAAEVISKKQSKQFGKQSVKETEKDVPVLVATTSRERKTTVSTENDSDEEYLPSEEDADDEIITTTVGGPSTSFVSRNKRNLKKIVDDGDTTLYNERIETWKKNLAAAKLGNHEGDTMTADVQYVLEGNKDPEEPHELQNGLCVPNYIWRQLYKFQKIGVKWLWELHQVDSGGLLGDEMGLGKTIQIIAFLAGLSKSDLGSWGGLGPTIIVAPATVIYQWVSHFHFWCPHLRVAVLHHTGSHAGNHNQLIRDLHTAHGILLITYAGIVKYTQDLTARKWHYIILDEGHKIRNPDTQVSKFVKKFQTPHKLLITGSPMQNSLQELWSLFDFMRPGLLGTYTVFMDHFATPITQGGYANATEYQEATALEIAKALKTIITPYMLRRTKAEVQSHIKLPEKNEQVLFCALTQEQKDLYMGYLTGSTVRSILDKDNKYGDPLRARILVALCTLRKICNHPDLYLYEAHEECDEIDQERFGNYKRSGKMTVVNSLLKIWQKQGHRALIFSQSRGMLCLLEQYLQVQEFKYLRMDGSVNVGLRQNMIKTFNENPEYLVFLATTRVGGLGVNLTGADRVIIYDPDWNPATDDQAKERAWRIGQNRNVTVYRLLSAGTIEEKIYQRQIFKHFLSNKILIDPNQKNVLTTSTLQGLFTLEELNCEGDTETASLFKHTKVNVDHNAKSKKINNGEPSGSISSSNKKLEAMKRLAREISKKISKEKEVTEDKKEEKKDPREEYKKKRELLLNPPKEEVPEINLVDDEITNVPFDHVLSELDIVNMHAKKDYEENLLKNVLKSQENADAGGQDDKETPDIDTCDSEAQENVSKETMQEKSPERDKPSINQEVDKTRKRKHSPEPEIKVENLVAIKKVKKEKRKSKKEKEKQTDDDDYVLSKLFAKANVKSALQHDVVVGLAEKEKRHKIKEDAVKKAKDALRAIRFSSK</sequence>
<dbReference type="KEGG" id="sliu:111359621"/>
<dbReference type="InterPro" id="IPR001650">
    <property type="entry name" value="Helicase_C-like"/>
</dbReference>
<dbReference type="SUPFAM" id="SSF52540">
    <property type="entry name" value="P-loop containing nucleoside triphosphate hydrolases"/>
    <property type="match status" value="2"/>
</dbReference>
<feature type="compositionally biased region" description="Basic and acidic residues" evidence="10">
    <location>
        <begin position="889"/>
        <end position="912"/>
    </location>
</feature>
<feature type="region of interest" description="Disordered" evidence="10">
    <location>
        <begin position="861"/>
        <end position="928"/>
    </location>
</feature>
<dbReference type="GO" id="GO:0008094">
    <property type="term" value="F:ATP-dependent activity, acting on DNA"/>
    <property type="evidence" value="ECO:0007669"/>
    <property type="project" value="TreeGrafter"/>
</dbReference>
<dbReference type="PANTHER" id="PTHR45629">
    <property type="entry name" value="SNF2/RAD54 FAMILY MEMBER"/>
    <property type="match status" value="1"/>
</dbReference>
<evidence type="ECO:0000256" key="3">
    <source>
        <dbReference type="ARBA" id="ARBA00022618"/>
    </source>
</evidence>
<dbReference type="PANTHER" id="PTHR45629:SF7">
    <property type="entry name" value="DNA EXCISION REPAIR PROTEIN ERCC-6-RELATED"/>
    <property type="match status" value="1"/>
</dbReference>
<dbReference type="InterPro" id="IPR049730">
    <property type="entry name" value="SNF2/RAD54-like_C"/>
</dbReference>
<evidence type="ECO:0000256" key="2">
    <source>
        <dbReference type="ARBA" id="ARBA00015341"/>
    </source>
</evidence>
<dbReference type="OrthoDB" id="413460at2759"/>
<dbReference type="GeneID" id="111359621"/>
<dbReference type="GO" id="GO:0006283">
    <property type="term" value="P:transcription-coupled nucleotide-excision repair"/>
    <property type="evidence" value="ECO:0007669"/>
    <property type="project" value="TreeGrafter"/>
</dbReference>
<organism evidence="13 14">
    <name type="scientific">Spodoptera litura</name>
    <name type="common">Asian cotton leafworm</name>
    <dbReference type="NCBI Taxonomy" id="69820"/>
    <lineage>
        <taxon>Eukaryota</taxon>
        <taxon>Metazoa</taxon>
        <taxon>Ecdysozoa</taxon>
        <taxon>Arthropoda</taxon>
        <taxon>Hexapoda</taxon>
        <taxon>Insecta</taxon>
        <taxon>Pterygota</taxon>
        <taxon>Neoptera</taxon>
        <taxon>Endopterygota</taxon>
        <taxon>Lepidoptera</taxon>
        <taxon>Glossata</taxon>
        <taxon>Ditrysia</taxon>
        <taxon>Noctuoidea</taxon>
        <taxon>Noctuidae</taxon>
        <taxon>Amphipyrinae</taxon>
        <taxon>Spodoptera</taxon>
    </lineage>
</organism>
<dbReference type="PROSITE" id="PS51194">
    <property type="entry name" value="HELICASE_CTER"/>
    <property type="match status" value="1"/>
</dbReference>
<gene>
    <name evidence="14" type="primary">LOC111359621</name>
</gene>
<evidence type="ECO:0000256" key="6">
    <source>
        <dbReference type="ARBA" id="ARBA00023254"/>
    </source>
</evidence>
<reference evidence="14" key="1">
    <citation type="submission" date="2025-08" db="UniProtKB">
        <authorList>
            <consortium name="RefSeq"/>
        </authorList>
    </citation>
    <scope>IDENTIFICATION</scope>
    <source>
        <strain evidence="14">Ishihara</strain>
        <tissue evidence="14">Whole body</tissue>
    </source>
</reference>
<evidence type="ECO:0000256" key="1">
    <source>
        <dbReference type="ARBA" id="ARBA00011467"/>
    </source>
</evidence>
<dbReference type="CDD" id="cd18793">
    <property type="entry name" value="SF2_C_SNF"/>
    <property type="match status" value="1"/>
</dbReference>
<comment type="function">
    <text evidence="8">Involved in mitotic DNA repair and meiotic recombination. Functions in the recombinational DNA repair pathway. Essential for interhomolog gene conversion (GC), but may have a less important role in intersister GC than spn-A/Rad51. In the presence of DNA, spn-A/Rad51 enhances the ATPase activity of okr/Rad54.</text>
</comment>
<feature type="domain" description="Helicase ATP-binding" evidence="11">
    <location>
        <begin position="234"/>
        <end position="404"/>
    </location>
</feature>
<dbReference type="FunFam" id="3.40.50.10810:FF:000094">
    <property type="entry name" value="DNA excision repair protein ERCC-6"/>
    <property type="match status" value="1"/>
</dbReference>
<evidence type="ECO:0000313" key="14">
    <source>
        <dbReference type="RefSeq" id="XP_022830983.1"/>
    </source>
</evidence>
<dbReference type="Gene3D" id="3.40.50.10810">
    <property type="entry name" value="Tandem AAA-ATPase domain"/>
    <property type="match status" value="1"/>
</dbReference>
<dbReference type="InterPro" id="IPR038718">
    <property type="entry name" value="SNF2-like_sf"/>
</dbReference>
<feature type="region of interest" description="Disordered" evidence="10">
    <location>
        <begin position="784"/>
        <end position="810"/>
    </location>
</feature>
<feature type="domain" description="Helicase C-terminal" evidence="12">
    <location>
        <begin position="556"/>
        <end position="709"/>
    </location>
</feature>
<comment type="subunit">
    <text evidence="1">Interacts (via N-terminus) with spn-A/Rad51.</text>
</comment>
<evidence type="ECO:0000256" key="4">
    <source>
        <dbReference type="ARBA" id="ARBA00022776"/>
    </source>
</evidence>
<protein>
    <recommendedName>
        <fullName evidence="2">DNA repair and recombination protein RAD54-like</fullName>
    </recommendedName>
    <alternativeName>
        <fullName evidence="9">Protein okra</fullName>
    </alternativeName>
</protein>
<evidence type="ECO:0000259" key="12">
    <source>
        <dbReference type="PROSITE" id="PS51194"/>
    </source>
</evidence>
<dbReference type="GO" id="GO:0051321">
    <property type="term" value="P:meiotic cell cycle"/>
    <property type="evidence" value="ECO:0007669"/>
    <property type="project" value="UniProtKB-KW"/>
</dbReference>
<dbReference type="Proteomes" id="UP000301870">
    <property type="component" value="Chromosome 29"/>
</dbReference>
<dbReference type="Pfam" id="PF00271">
    <property type="entry name" value="Helicase_C"/>
    <property type="match status" value="1"/>
</dbReference>
<dbReference type="InterPro" id="IPR000330">
    <property type="entry name" value="SNF2_N"/>
</dbReference>
<keyword evidence="3" id="KW-0132">Cell division</keyword>
<evidence type="ECO:0000256" key="10">
    <source>
        <dbReference type="SAM" id="MobiDB-lite"/>
    </source>
</evidence>
<keyword evidence="13" id="KW-1185">Reference proteome</keyword>
<evidence type="ECO:0000256" key="7">
    <source>
        <dbReference type="ARBA" id="ARBA00023306"/>
    </source>
</evidence>
<dbReference type="SMART" id="SM00487">
    <property type="entry name" value="DEXDc"/>
    <property type="match status" value="1"/>
</dbReference>
<proteinExistence type="predicted"/>
<keyword evidence="5" id="KW-0378">Hydrolase</keyword>
<evidence type="ECO:0000313" key="13">
    <source>
        <dbReference type="Proteomes" id="UP000301870"/>
    </source>
</evidence>
<dbReference type="GO" id="GO:0005524">
    <property type="term" value="F:ATP binding"/>
    <property type="evidence" value="ECO:0007669"/>
    <property type="project" value="InterPro"/>
</dbReference>
<evidence type="ECO:0000256" key="5">
    <source>
        <dbReference type="ARBA" id="ARBA00022801"/>
    </source>
</evidence>
<dbReference type="AlphaFoldDB" id="A0A9J7IWE7"/>
<dbReference type="GO" id="GO:0016787">
    <property type="term" value="F:hydrolase activity"/>
    <property type="evidence" value="ECO:0007669"/>
    <property type="project" value="UniProtKB-KW"/>
</dbReference>
<dbReference type="Gene3D" id="3.40.50.300">
    <property type="entry name" value="P-loop containing nucleotide triphosphate hydrolases"/>
    <property type="match status" value="1"/>
</dbReference>
<name>A0A9J7IWE7_SPOLT</name>
<dbReference type="InterPro" id="IPR014001">
    <property type="entry name" value="Helicase_ATP-bd"/>
</dbReference>
<dbReference type="GO" id="GO:0005634">
    <property type="term" value="C:nucleus"/>
    <property type="evidence" value="ECO:0007669"/>
    <property type="project" value="TreeGrafter"/>
</dbReference>
<evidence type="ECO:0000256" key="8">
    <source>
        <dbReference type="ARBA" id="ARBA00024776"/>
    </source>
</evidence>
<evidence type="ECO:0000259" key="11">
    <source>
        <dbReference type="PROSITE" id="PS51192"/>
    </source>
</evidence>
<dbReference type="PROSITE" id="PS51192">
    <property type="entry name" value="HELICASE_ATP_BIND_1"/>
    <property type="match status" value="1"/>
</dbReference>
<keyword evidence="7" id="KW-0131">Cell cycle</keyword>
<dbReference type="Pfam" id="PF00176">
    <property type="entry name" value="SNF2-rel_dom"/>
    <property type="match status" value="1"/>
</dbReference>
<dbReference type="InterPro" id="IPR050496">
    <property type="entry name" value="SNF2_RAD54_helicase_repair"/>
</dbReference>
<dbReference type="InterPro" id="IPR027417">
    <property type="entry name" value="P-loop_NTPase"/>
</dbReference>
<accession>A0A9J7IWE7</accession>